<dbReference type="InterPro" id="IPR051703">
    <property type="entry name" value="NF-kappa-B_Signaling_Reg"/>
</dbReference>
<evidence type="ECO:0000313" key="3">
    <source>
        <dbReference type="EMBL" id="QHS82914.1"/>
    </source>
</evidence>
<dbReference type="Gene3D" id="3.90.320.10">
    <property type="match status" value="1"/>
</dbReference>
<accession>A0A6C0ASX9</accession>
<dbReference type="InterPro" id="IPR019080">
    <property type="entry name" value="YqaJ_viral_recombinase"/>
</dbReference>
<dbReference type="AlphaFoldDB" id="A0A6C0ASX9"/>
<sequence length="618" mass="64634">MARPCATPSCTSAAELLYCASGTLAAPDAAFYGGGQWTVRTARAQCSEHASYDGALQAAKALRAQSASGCPALHVHRTLLIHGAAGPVAVSVPHAVLRGYGDGTVMKIGSARGACMAGAHHTSFVAFDALQEAAPAHRAYVPGVDDPAAWGAGQWWVQWSHGVCTLLYDARECASPEACPRDVPSAAPAPAAAAGAWYAGPCDAGDDAVTAARDAAAEAHRRRVADVLSAAGSAEGAPSFCAAPRGVAADVWTRITANLAQRAASLDEAHALACIVADAAPQVEDAAYLEFYAQRVVVTRAERDAIAASEQRGDDWFAHRACRWTGSRMAKAANMSDYNTSLPRLIREMLFPPKFSNAAMQHGVDNEPRALRVALTAQRASYVSTSGRAADGPWYDECGMVVHWTQPWIGGSPDMIVLAAQPTAIHAGAAARTDHDARLATAPTPLLDADLPTCVLRPAATAGAAYAAIGELKCPTRGRFYKGDLWSKADYAAQLHCNMACAGLRTSVFAQYVTRGAQRVQRVACDAAYWSALMNTARAAYFAHLLPRLVWKAAGVLDPATLLPVVPDLRVVTLEEGCTAAHAVDDDDGAGGADGDGAAAPPRIQRTEGSNFAHFLGT</sequence>
<reference evidence="3" key="1">
    <citation type="journal article" date="2020" name="Nature">
        <title>Giant virus diversity and host interactions through global metagenomics.</title>
        <authorList>
            <person name="Schulz F."/>
            <person name="Roux S."/>
            <person name="Paez-Espino D."/>
            <person name="Jungbluth S."/>
            <person name="Walsh D.A."/>
            <person name="Denef V.J."/>
            <person name="McMahon K.D."/>
            <person name="Konstantinidis K.T."/>
            <person name="Eloe-Fadrosh E.A."/>
            <person name="Kyrpides N.C."/>
            <person name="Woyke T."/>
        </authorList>
    </citation>
    <scope>NUCLEOTIDE SEQUENCE</scope>
    <source>
        <strain evidence="3">GVMAG-S-1103017-74</strain>
    </source>
</reference>
<feature type="region of interest" description="Disordered" evidence="1">
    <location>
        <begin position="583"/>
        <end position="604"/>
    </location>
</feature>
<dbReference type="PANTHER" id="PTHR46609">
    <property type="entry name" value="EXONUCLEASE, PHAGE-TYPE/RECB, C-TERMINAL DOMAIN-CONTAINING PROTEIN"/>
    <property type="match status" value="1"/>
</dbReference>
<dbReference type="SUPFAM" id="SSF52980">
    <property type="entry name" value="Restriction endonuclease-like"/>
    <property type="match status" value="1"/>
</dbReference>
<evidence type="ECO:0000256" key="1">
    <source>
        <dbReference type="SAM" id="MobiDB-lite"/>
    </source>
</evidence>
<dbReference type="PANTHER" id="PTHR46609:SF8">
    <property type="entry name" value="YQAJ VIRAL RECOMBINASE DOMAIN-CONTAINING PROTEIN"/>
    <property type="match status" value="1"/>
</dbReference>
<dbReference type="InterPro" id="IPR011335">
    <property type="entry name" value="Restrct_endonuc-II-like"/>
</dbReference>
<evidence type="ECO:0000259" key="2">
    <source>
        <dbReference type="Pfam" id="PF09588"/>
    </source>
</evidence>
<dbReference type="InterPro" id="IPR011604">
    <property type="entry name" value="PDDEXK-like_dom_sf"/>
</dbReference>
<proteinExistence type="predicted"/>
<protein>
    <recommendedName>
        <fullName evidence="2">YqaJ viral recombinase domain-containing protein</fullName>
    </recommendedName>
</protein>
<dbReference type="EMBL" id="MN740864">
    <property type="protein sequence ID" value="QHS82914.1"/>
    <property type="molecule type" value="Genomic_DNA"/>
</dbReference>
<feature type="domain" description="YqaJ viral recombinase" evidence="2">
    <location>
        <begin position="315"/>
        <end position="504"/>
    </location>
</feature>
<name>A0A6C0ASX9_9ZZZZ</name>
<organism evidence="3">
    <name type="scientific">viral metagenome</name>
    <dbReference type="NCBI Taxonomy" id="1070528"/>
    <lineage>
        <taxon>unclassified sequences</taxon>
        <taxon>metagenomes</taxon>
        <taxon>organismal metagenomes</taxon>
    </lineage>
</organism>
<dbReference type="Pfam" id="PF09588">
    <property type="entry name" value="YqaJ"/>
    <property type="match status" value="1"/>
</dbReference>